<reference evidence="1" key="2">
    <citation type="journal article" date="2015" name="Fish Shellfish Immunol.">
        <title>Early steps in the European eel (Anguilla anguilla)-Vibrio vulnificus interaction in the gills: Role of the RtxA13 toxin.</title>
        <authorList>
            <person name="Callol A."/>
            <person name="Pajuelo D."/>
            <person name="Ebbesson L."/>
            <person name="Teles M."/>
            <person name="MacKenzie S."/>
            <person name="Amaro C."/>
        </authorList>
    </citation>
    <scope>NUCLEOTIDE SEQUENCE</scope>
</reference>
<proteinExistence type="predicted"/>
<evidence type="ECO:0000313" key="1">
    <source>
        <dbReference type="EMBL" id="JAH49200.1"/>
    </source>
</evidence>
<organism evidence="1">
    <name type="scientific">Anguilla anguilla</name>
    <name type="common">European freshwater eel</name>
    <name type="synonym">Muraena anguilla</name>
    <dbReference type="NCBI Taxonomy" id="7936"/>
    <lineage>
        <taxon>Eukaryota</taxon>
        <taxon>Metazoa</taxon>
        <taxon>Chordata</taxon>
        <taxon>Craniata</taxon>
        <taxon>Vertebrata</taxon>
        <taxon>Euteleostomi</taxon>
        <taxon>Actinopterygii</taxon>
        <taxon>Neopterygii</taxon>
        <taxon>Teleostei</taxon>
        <taxon>Anguilliformes</taxon>
        <taxon>Anguillidae</taxon>
        <taxon>Anguilla</taxon>
    </lineage>
</organism>
<sequence>MQYMINIFKKHDVALSSNHAQQFNTPLENYVRELFWMPRCFLIYSSINTGLLSHLYYTGDMGSVL</sequence>
<protein>
    <submittedName>
        <fullName evidence="1">Uncharacterized protein</fullName>
    </submittedName>
</protein>
<name>A0A0E9T8J5_ANGAN</name>
<reference evidence="1" key="1">
    <citation type="submission" date="2014-11" db="EMBL/GenBank/DDBJ databases">
        <authorList>
            <person name="Amaro Gonzalez C."/>
        </authorList>
    </citation>
    <scope>NUCLEOTIDE SEQUENCE</scope>
</reference>
<accession>A0A0E9T8J5</accession>
<dbReference type="EMBL" id="GBXM01059377">
    <property type="protein sequence ID" value="JAH49200.1"/>
    <property type="molecule type" value="Transcribed_RNA"/>
</dbReference>
<dbReference type="AlphaFoldDB" id="A0A0E9T8J5"/>